<comment type="caution">
    <text evidence="2">The sequence shown here is derived from an EMBL/GenBank/DDBJ whole genome shotgun (WGS) entry which is preliminary data.</text>
</comment>
<organism evidence="2 3">
    <name type="scientific">Cupriavidus numazuensis</name>
    <dbReference type="NCBI Taxonomy" id="221992"/>
    <lineage>
        <taxon>Bacteria</taxon>
        <taxon>Pseudomonadati</taxon>
        <taxon>Pseudomonadota</taxon>
        <taxon>Betaproteobacteria</taxon>
        <taxon>Burkholderiales</taxon>
        <taxon>Burkholderiaceae</taxon>
        <taxon>Cupriavidus</taxon>
    </lineage>
</organism>
<evidence type="ECO:0000313" key="3">
    <source>
        <dbReference type="Proteomes" id="UP000672657"/>
    </source>
</evidence>
<evidence type="ECO:0000313" key="2">
    <source>
        <dbReference type="EMBL" id="CAG2161131.1"/>
    </source>
</evidence>
<dbReference type="Gene3D" id="3.20.20.450">
    <property type="entry name" value="EAL domain"/>
    <property type="match status" value="1"/>
</dbReference>
<dbReference type="PROSITE" id="PS50883">
    <property type="entry name" value="EAL"/>
    <property type="match status" value="1"/>
</dbReference>
<keyword evidence="3" id="KW-1185">Reference proteome</keyword>
<evidence type="ECO:0000259" key="1">
    <source>
        <dbReference type="PROSITE" id="PS50883"/>
    </source>
</evidence>
<proteinExistence type="predicted"/>
<dbReference type="InterPro" id="IPR001633">
    <property type="entry name" value="EAL_dom"/>
</dbReference>
<dbReference type="CDD" id="cd01948">
    <property type="entry name" value="EAL"/>
    <property type="match status" value="1"/>
</dbReference>
<dbReference type="InterPro" id="IPR050706">
    <property type="entry name" value="Cyclic-di-GMP_PDE-like"/>
</dbReference>
<dbReference type="SMART" id="SM00052">
    <property type="entry name" value="EAL"/>
    <property type="match status" value="1"/>
</dbReference>
<dbReference type="InterPro" id="IPR035919">
    <property type="entry name" value="EAL_sf"/>
</dbReference>
<dbReference type="Pfam" id="PF00563">
    <property type="entry name" value="EAL"/>
    <property type="match status" value="1"/>
</dbReference>
<dbReference type="PANTHER" id="PTHR33121:SF76">
    <property type="entry name" value="SIGNALING PROTEIN"/>
    <property type="match status" value="1"/>
</dbReference>
<accession>A0ABN7QH91</accession>
<gene>
    <name evidence="2" type="primary">cph2_2</name>
    <name evidence="2" type="ORF">LMG26411_08019</name>
</gene>
<dbReference type="SUPFAM" id="SSF141868">
    <property type="entry name" value="EAL domain-like"/>
    <property type="match status" value="1"/>
</dbReference>
<reference evidence="2 3" key="1">
    <citation type="submission" date="2021-03" db="EMBL/GenBank/DDBJ databases">
        <authorList>
            <person name="Peeters C."/>
        </authorList>
    </citation>
    <scope>NUCLEOTIDE SEQUENCE [LARGE SCALE GENOMIC DNA]</scope>
    <source>
        <strain evidence="2 3">LMG 26411</strain>
    </source>
</reference>
<sequence length="333" mass="36805">MLRWSSKTPLQAYSTSKLRLLLRTPVYLNSNLQSHHQVRSLESITSLSAARRARKKHSQVPVDADSYSLLILDMVTTIAECIEQQLLTAVFQPIGSLTSGEILGYEGLIRGPAVYALESPQALFELASREECMVRLERYAARVCIEAFVHARLPGKLFINYSAAAIKEIVNNESDARDFLESVGFPLWRVVIELTEQASPEPLSCLESAVRTIREAGAQFALDDFGQGNANLSLWIALQPDYVKIDRTVVDGVAKSAFRLEVLRYLRGLANAGNATLIAEGLENVEDLMVCRDIGIPYAQGYLLGKPLSAPSARLEDNALAAIHAKSRYFPRP</sequence>
<dbReference type="PANTHER" id="PTHR33121">
    <property type="entry name" value="CYCLIC DI-GMP PHOSPHODIESTERASE PDEF"/>
    <property type="match status" value="1"/>
</dbReference>
<protein>
    <submittedName>
        <fullName evidence="2">Phytochrome-like protein cph2</fullName>
    </submittedName>
</protein>
<feature type="domain" description="EAL" evidence="1">
    <location>
        <begin position="71"/>
        <end position="321"/>
    </location>
</feature>
<name>A0ABN7QH91_9BURK</name>
<dbReference type="Proteomes" id="UP000672657">
    <property type="component" value="Unassembled WGS sequence"/>
</dbReference>
<dbReference type="EMBL" id="CAJPVI010000109">
    <property type="protein sequence ID" value="CAG2161131.1"/>
    <property type="molecule type" value="Genomic_DNA"/>
</dbReference>